<protein>
    <submittedName>
        <fullName evidence="1">Uncharacterized protein</fullName>
    </submittedName>
</protein>
<organism evidence="1 2">
    <name type="scientific">Triticum urartu</name>
    <name type="common">Red wild einkorn</name>
    <name type="synonym">Crithodium urartu</name>
    <dbReference type="NCBI Taxonomy" id="4572"/>
    <lineage>
        <taxon>Eukaryota</taxon>
        <taxon>Viridiplantae</taxon>
        <taxon>Streptophyta</taxon>
        <taxon>Embryophyta</taxon>
        <taxon>Tracheophyta</taxon>
        <taxon>Spermatophyta</taxon>
        <taxon>Magnoliopsida</taxon>
        <taxon>Liliopsida</taxon>
        <taxon>Poales</taxon>
        <taxon>Poaceae</taxon>
        <taxon>BOP clade</taxon>
        <taxon>Pooideae</taxon>
        <taxon>Triticodae</taxon>
        <taxon>Triticeae</taxon>
        <taxon>Triticinae</taxon>
        <taxon>Triticum</taxon>
    </lineage>
</organism>
<evidence type="ECO:0000313" key="2">
    <source>
        <dbReference type="Proteomes" id="UP000015106"/>
    </source>
</evidence>
<dbReference type="AlphaFoldDB" id="A0A8R7TKM6"/>
<accession>A0A8R7TKM6</accession>
<reference evidence="2" key="1">
    <citation type="journal article" date="2013" name="Nature">
        <title>Draft genome of the wheat A-genome progenitor Triticum urartu.</title>
        <authorList>
            <person name="Ling H.Q."/>
            <person name="Zhao S."/>
            <person name="Liu D."/>
            <person name="Wang J."/>
            <person name="Sun H."/>
            <person name="Zhang C."/>
            <person name="Fan H."/>
            <person name="Li D."/>
            <person name="Dong L."/>
            <person name="Tao Y."/>
            <person name="Gao C."/>
            <person name="Wu H."/>
            <person name="Li Y."/>
            <person name="Cui Y."/>
            <person name="Guo X."/>
            <person name="Zheng S."/>
            <person name="Wang B."/>
            <person name="Yu K."/>
            <person name="Liang Q."/>
            <person name="Yang W."/>
            <person name="Lou X."/>
            <person name="Chen J."/>
            <person name="Feng M."/>
            <person name="Jian J."/>
            <person name="Zhang X."/>
            <person name="Luo G."/>
            <person name="Jiang Y."/>
            <person name="Liu J."/>
            <person name="Wang Z."/>
            <person name="Sha Y."/>
            <person name="Zhang B."/>
            <person name="Wu H."/>
            <person name="Tang D."/>
            <person name="Shen Q."/>
            <person name="Xue P."/>
            <person name="Zou S."/>
            <person name="Wang X."/>
            <person name="Liu X."/>
            <person name="Wang F."/>
            <person name="Yang Y."/>
            <person name="An X."/>
            <person name="Dong Z."/>
            <person name="Zhang K."/>
            <person name="Zhang X."/>
            <person name="Luo M.C."/>
            <person name="Dvorak J."/>
            <person name="Tong Y."/>
            <person name="Wang J."/>
            <person name="Yang H."/>
            <person name="Li Z."/>
            <person name="Wang D."/>
            <person name="Zhang A."/>
            <person name="Wang J."/>
        </authorList>
    </citation>
    <scope>NUCLEOTIDE SEQUENCE</scope>
    <source>
        <strain evidence="2">cv. G1812</strain>
    </source>
</reference>
<dbReference type="Gramene" id="TuG1812G0200003962.01.T01">
    <property type="protein sequence ID" value="TuG1812G0200003962.01.T01.cds362499"/>
    <property type="gene ID" value="TuG1812G0200003962.01"/>
</dbReference>
<sequence length="112" mass="12449">ERHRGCRRRRCNGAGQVHDVGAPLVPCLIALVRLCDATGSSIQQCEPVQMHELKSSSHLSWSSISEMPGGLLRRLAGSTMDKEAALDHFLMYRLHEAHRSNSPARQLWHVAA</sequence>
<reference evidence="1" key="3">
    <citation type="submission" date="2022-06" db="UniProtKB">
        <authorList>
            <consortium name="EnsemblPlants"/>
        </authorList>
    </citation>
    <scope>IDENTIFICATION</scope>
</reference>
<dbReference type="Proteomes" id="UP000015106">
    <property type="component" value="Chromosome 2"/>
</dbReference>
<reference evidence="1" key="2">
    <citation type="submission" date="2018-03" db="EMBL/GenBank/DDBJ databases">
        <title>The Triticum urartu genome reveals the dynamic nature of wheat genome evolution.</title>
        <authorList>
            <person name="Ling H."/>
            <person name="Ma B."/>
            <person name="Shi X."/>
            <person name="Liu H."/>
            <person name="Dong L."/>
            <person name="Sun H."/>
            <person name="Cao Y."/>
            <person name="Gao Q."/>
            <person name="Zheng S."/>
            <person name="Li Y."/>
            <person name="Yu Y."/>
            <person name="Du H."/>
            <person name="Qi M."/>
            <person name="Li Y."/>
            <person name="Yu H."/>
            <person name="Cui Y."/>
            <person name="Wang N."/>
            <person name="Chen C."/>
            <person name="Wu H."/>
            <person name="Zhao Y."/>
            <person name="Zhang J."/>
            <person name="Li Y."/>
            <person name="Zhou W."/>
            <person name="Zhang B."/>
            <person name="Hu W."/>
            <person name="Eijk M."/>
            <person name="Tang J."/>
            <person name="Witsenboer H."/>
            <person name="Zhao S."/>
            <person name="Li Z."/>
            <person name="Zhang A."/>
            <person name="Wang D."/>
            <person name="Liang C."/>
        </authorList>
    </citation>
    <scope>NUCLEOTIDE SEQUENCE [LARGE SCALE GENOMIC DNA]</scope>
    <source>
        <strain evidence="1">cv. G1812</strain>
    </source>
</reference>
<evidence type="ECO:0000313" key="1">
    <source>
        <dbReference type="EnsemblPlants" id="TuG1812G0200003962.01.T01.cds362499"/>
    </source>
</evidence>
<name>A0A8R7TKM6_TRIUA</name>
<dbReference type="EnsemblPlants" id="TuG1812G0200003962.01.T01">
    <property type="protein sequence ID" value="TuG1812G0200003962.01.T01.cds362499"/>
    <property type="gene ID" value="TuG1812G0200003962.01"/>
</dbReference>
<keyword evidence="2" id="KW-1185">Reference proteome</keyword>
<proteinExistence type="predicted"/>